<comment type="caution">
    <text evidence="2">The sequence shown here is derived from an EMBL/GenBank/DDBJ whole genome shotgun (WGS) entry which is preliminary data.</text>
</comment>
<keyword evidence="1" id="KW-1133">Transmembrane helix</keyword>
<dbReference type="Proteomes" id="UP000824120">
    <property type="component" value="Chromosome 2"/>
</dbReference>
<organism evidence="2 3">
    <name type="scientific">Solanum commersonii</name>
    <name type="common">Commerson's wild potato</name>
    <name type="synonym">Commerson's nightshade</name>
    <dbReference type="NCBI Taxonomy" id="4109"/>
    <lineage>
        <taxon>Eukaryota</taxon>
        <taxon>Viridiplantae</taxon>
        <taxon>Streptophyta</taxon>
        <taxon>Embryophyta</taxon>
        <taxon>Tracheophyta</taxon>
        <taxon>Spermatophyta</taxon>
        <taxon>Magnoliopsida</taxon>
        <taxon>eudicotyledons</taxon>
        <taxon>Gunneridae</taxon>
        <taxon>Pentapetalae</taxon>
        <taxon>asterids</taxon>
        <taxon>lamiids</taxon>
        <taxon>Solanales</taxon>
        <taxon>Solanaceae</taxon>
        <taxon>Solanoideae</taxon>
        <taxon>Solaneae</taxon>
        <taxon>Solanum</taxon>
    </lineage>
</organism>
<protein>
    <submittedName>
        <fullName evidence="2">Uncharacterized protein</fullName>
    </submittedName>
</protein>
<feature type="transmembrane region" description="Helical" evidence="1">
    <location>
        <begin position="69"/>
        <end position="87"/>
    </location>
</feature>
<keyword evidence="1" id="KW-0812">Transmembrane</keyword>
<accession>A0A9J6AFG1</accession>
<dbReference type="AlphaFoldDB" id="A0A9J6AFG1"/>
<keyword evidence="1" id="KW-0472">Membrane</keyword>
<evidence type="ECO:0000313" key="3">
    <source>
        <dbReference type="Proteomes" id="UP000824120"/>
    </source>
</evidence>
<name>A0A9J6AFG1_SOLCO</name>
<evidence type="ECO:0000313" key="2">
    <source>
        <dbReference type="EMBL" id="KAG5623115.1"/>
    </source>
</evidence>
<sequence>MLLDYLKAFSPVDLQCLSSRSWHDILTECLPRGIFGGDTDLCKQRWHWLFGSDDANILKLYDKAEGATVHSYIVLSVIISTILYTCVKKKTEITYRSQILQVGFGRVVCTVSSLSCDDRDVLFPTDLWLS</sequence>
<keyword evidence="3" id="KW-1185">Reference proteome</keyword>
<gene>
    <name evidence="2" type="ORF">H5410_008333</name>
</gene>
<evidence type="ECO:0000256" key="1">
    <source>
        <dbReference type="SAM" id="Phobius"/>
    </source>
</evidence>
<proteinExistence type="predicted"/>
<reference evidence="2 3" key="1">
    <citation type="submission" date="2020-09" db="EMBL/GenBank/DDBJ databases">
        <title>De no assembly of potato wild relative species, Solanum commersonii.</title>
        <authorList>
            <person name="Cho K."/>
        </authorList>
    </citation>
    <scope>NUCLEOTIDE SEQUENCE [LARGE SCALE GENOMIC DNA]</scope>
    <source>
        <strain evidence="2">LZ3.2</strain>
        <tissue evidence="2">Leaf</tissue>
    </source>
</reference>
<dbReference type="EMBL" id="JACXVP010000002">
    <property type="protein sequence ID" value="KAG5623115.1"/>
    <property type="molecule type" value="Genomic_DNA"/>
</dbReference>